<reference evidence="3" key="1">
    <citation type="journal article" date="2005" name="PLoS Biol.">
        <title>The genomes of Oryza sativa: a history of duplications.</title>
        <authorList>
            <person name="Yu J."/>
            <person name="Wang J."/>
            <person name="Lin W."/>
            <person name="Li S."/>
            <person name="Li H."/>
            <person name="Zhou J."/>
            <person name="Ni P."/>
            <person name="Dong W."/>
            <person name="Hu S."/>
            <person name="Zeng C."/>
            <person name="Zhang J."/>
            <person name="Zhang Y."/>
            <person name="Li R."/>
            <person name="Xu Z."/>
            <person name="Li S."/>
            <person name="Li X."/>
            <person name="Zheng H."/>
            <person name="Cong L."/>
            <person name="Lin L."/>
            <person name="Yin J."/>
            <person name="Geng J."/>
            <person name="Li G."/>
            <person name="Shi J."/>
            <person name="Liu J."/>
            <person name="Lv H."/>
            <person name="Li J."/>
            <person name="Wang J."/>
            <person name="Deng Y."/>
            <person name="Ran L."/>
            <person name="Shi X."/>
            <person name="Wang X."/>
            <person name="Wu Q."/>
            <person name="Li C."/>
            <person name="Ren X."/>
            <person name="Wang J."/>
            <person name="Wang X."/>
            <person name="Li D."/>
            <person name="Liu D."/>
            <person name="Zhang X."/>
            <person name="Ji Z."/>
            <person name="Zhao W."/>
            <person name="Sun Y."/>
            <person name="Zhang Z."/>
            <person name="Bao J."/>
            <person name="Han Y."/>
            <person name="Dong L."/>
            <person name="Ji J."/>
            <person name="Chen P."/>
            <person name="Wu S."/>
            <person name="Liu J."/>
            <person name="Xiao Y."/>
            <person name="Bu D."/>
            <person name="Tan J."/>
            <person name="Yang L."/>
            <person name="Ye C."/>
            <person name="Zhang J."/>
            <person name="Xu J."/>
            <person name="Zhou Y."/>
            <person name="Yu Y."/>
            <person name="Zhang B."/>
            <person name="Zhuang S."/>
            <person name="Wei H."/>
            <person name="Liu B."/>
            <person name="Lei M."/>
            <person name="Yu H."/>
            <person name="Li Y."/>
            <person name="Xu H."/>
            <person name="Wei S."/>
            <person name="He X."/>
            <person name="Fang L."/>
            <person name="Zhang Z."/>
            <person name="Zhang Y."/>
            <person name="Huang X."/>
            <person name="Su Z."/>
            <person name="Tong W."/>
            <person name="Li J."/>
            <person name="Tong Z."/>
            <person name="Li S."/>
            <person name="Ye J."/>
            <person name="Wang L."/>
            <person name="Fang L."/>
            <person name="Lei T."/>
            <person name="Chen C."/>
            <person name="Chen H."/>
            <person name="Xu Z."/>
            <person name="Li H."/>
            <person name="Huang H."/>
            <person name="Zhang F."/>
            <person name="Xu H."/>
            <person name="Li N."/>
            <person name="Zhao C."/>
            <person name="Li S."/>
            <person name="Dong L."/>
            <person name="Huang Y."/>
            <person name="Li L."/>
            <person name="Xi Y."/>
            <person name="Qi Q."/>
            <person name="Li W."/>
            <person name="Zhang B."/>
            <person name="Hu W."/>
            <person name="Zhang Y."/>
            <person name="Tian X."/>
            <person name="Jiao Y."/>
            <person name="Liang X."/>
            <person name="Jin J."/>
            <person name="Gao L."/>
            <person name="Zheng W."/>
            <person name="Hao B."/>
            <person name="Liu S."/>
            <person name="Wang W."/>
            <person name="Yuan L."/>
            <person name="Cao M."/>
            <person name="McDermott J."/>
            <person name="Samudrala R."/>
            <person name="Wang J."/>
            <person name="Wong G.K."/>
            <person name="Yang H."/>
        </authorList>
    </citation>
    <scope>NUCLEOTIDE SEQUENCE [LARGE SCALE GENOMIC DNA]</scope>
</reference>
<accession>B9G0Y1</accession>
<dbReference type="Proteomes" id="UP000007752">
    <property type="component" value="Chromosome 8"/>
</dbReference>
<feature type="region of interest" description="Disordered" evidence="1">
    <location>
        <begin position="224"/>
        <end position="272"/>
    </location>
</feature>
<dbReference type="EMBL" id="CM000145">
    <property type="protein sequence ID" value="EEE68698.1"/>
    <property type="molecule type" value="Genomic_DNA"/>
</dbReference>
<keyword evidence="2" id="KW-0472">Membrane</keyword>
<proteinExistence type="predicted"/>
<sequence>MELSPATAATTRHLHLILAVAGYPPCHRTALQQPAGFIHDHTSPAYEIKGTNGHSCHHPPCSPHGFSSGGRIDGGKEARQRWICGRLRIAHIEVKRTELTRKPICPLSPSIIHDPHIALPRAAREVTRPPPPSSPRLLLRLTAAKAARLQGRRRQGLISPTLRSEAGGAVRGGCGGCQILGVSGKSAREVAGWRGLTLVVAALLAFLAAAAMVADMATTLAGRGACCDNGRGRQGPRRMTSGATPSSTLPPRRRRPARRAAPPDPRHPGRIWPAGGDVWRWWQLTVADGDGGGGGGGWRRWRLLR</sequence>
<protein>
    <submittedName>
        <fullName evidence="3">Uncharacterized protein</fullName>
    </submittedName>
</protein>
<keyword evidence="2" id="KW-1133">Transmembrane helix</keyword>
<gene>
    <name evidence="3" type="ORF">OsJ_27346</name>
</gene>
<evidence type="ECO:0000313" key="3">
    <source>
        <dbReference type="EMBL" id="EEE68698.1"/>
    </source>
</evidence>
<reference evidence="3" key="2">
    <citation type="submission" date="2008-12" db="EMBL/GenBank/DDBJ databases">
        <title>Improved gene annotation of the rice (Oryza sativa) genomes.</title>
        <authorList>
            <person name="Wang J."/>
            <person name="Li R."/>
            <person name="Fan W."/>
            <person name="Huang Q."/>
            <person name="Zhang J."/>
            <person name="Zhou Y."/>
            <person name="Hu Y."/>
            <person name="Zi S."/>
            <person name="Li J."/>
            <person name="Ni P."/>
            <person name="Zheng H."/>
            <person name="Zhang Y."/>
            <person name="Zhao M."/>
            <person name="Hao Q."/>
            <person name="McDermott J."/>
            <person name="Samudrala R."/>
            <person name="Kristiansen K."/>
            <person name="Wong G.K.-S."/>
        </authorList>
    </citation>
    <scope>NUCLEOTIDE SEQUENCE</scope>
</reference>
<evidence type="ECO:0000256" key="1">
    <source>
        <dbReference type="SAM" id="MobiDB-lite"/>
    </source>
</evidence>
<keyword evidence="2" id="KW-0812">Transmembrane</keyword>
<evidence type="ECO:0000256" key="2">
    <source>
        <dbReference type="SAM" id="Phobius"/>
    </source>
</evidence>
<organism evidence="3">
    <name type="scientific">Oryza sativa subsp. japonica</name>
    <name type="common">Rice</name>
    <dbReference type="NCBI Taxonomy" id="39947"/>
    <lineage>
        <taxon>Eukaryota</taxon>
        <taxon>Viridiplantae</taxon>
        <taxon>Streptophyta</taxon>
        <taxon>Embryophyta</taxon>
        <taxon>Tracheophyta</taxon>
        <taxon>Spermatophyta</taxon>
        <taxon>Magnoliopsida</taxon>
        <taxon>Liliopsida</taxon>
        <taxon>Poales</taxon>
        <taxon>Poaceae</taxon>
        <taxon>BOP clade</taxon>
        <taxon>Oryzoideae</taxon>
        <taxon>Oryzeae</taxon>
        <taxon>Oryzinae</taxon>
        <taxon>Oryza</taxon>
        <taxon>Oryza sativa</taxon>
    </lineage>
</organism>
<dbReference type="AlphaFoldDB" id="B9G0Y1"/>
<feature type="transmembrane region" description="Helical" evidence="2">
    <location>
        <begin position="193"/>
        <end position="214"/>
    </location>
</feature>
<name>B9G0Y1_ORYSJ</name>